<dbReference type="NCBIfam" id="NF005923">
    <property type="entry name" value="PRK07933.1"/>
    <property type="match status" value="1"/>
</dbReference>
<dbReference type="RefSeq" id="WP_092778132.1">
    <property type="nucleotide sequence ID" value="NZ_FOGI01000005.1"/>
</dbReference>
<dbReference type="AlphaFoldDB" id="A0A1H9SHS5"/>
<dbReference type="CDD" id="cd01672">
    <property type="entry name" value="TMPK"/>
    <property type="match status" value="1"/>
</dbReference>
<evidence type="ECO:0000313" key="6">
    <source>
        <dbReference type="EMBL" id="SER83923.1"/>
    </source>
</evidence>
<dbReference type="InterPro" id="IPR039430">
    <property type="entry name" value="Thymidylate_kin-like_dom"/>
</dbReference>
<evidence type="ECO:0000256" key="1">
    <source>
        <dbReference type="ARBA" id="ARBA00009776"/>
    </source>
</evidence>
<dbReference type="GO" id="GO:0004798">
    <property type="term" value="F:dTMP kinase activity"/>
    <property type="evidence" value="ECO:0007669"/>
    <property type="project" value="TreeGrafter"/>
</dbReference>
<protein>
    <recommendedName>
        <fullName evidence="2">Thymidylate kinase</fullName>
    </recommendedName>
</protein>
<organism evidence="6 7">
    <name type="scientific">Actinokineospora terrae</name>
    <dbReference type="NCBI Taxonomy" id="155974"/>
    <lineage>
        <taxon>Bacteria</taxon>
        <taxon>Bacillati</taxon>
        <taxon>Actinomycetota</taxon>
        <taxon>Actinomycetes</taxon>
        <taxon>Pseudonocardiales</taxon>
        <taxon>Pseudonocardiaceae</taxon>
        <taxon>Actinokineospora</taxon>
    </lineage>
</organism>
<keyword evidence="6" id="KW-0418">Kinase</keyword>
<sequence length="212" mass="22862">MGRLIVIEGLDGAGKRTLADKLTAAFSEQGASVGTRAFPRYGLSVTADLVQEGLHGRLGGLGDSVYGMAVLYALDRQGALDDLLSDLASFDVVLLDRYVASNAAYGAARLHESATGDFVSWVRSIEIERFGLPVPHAQLLLRVSAQLAAERATHRETVDARARDKWESDTPLQVRVGEVYDDLAARSWLSPWHVVDGSADLDALWLTGTLLA</sequence>
<dbReference type="SUPFAM" id="SSF52540">
    <property type="entry name" value="P-loop containing nucleoside triphosphate hydrolases"/>
    <property type="match status" value="1"/>
</dbReference>
<dbReference type="STRING" id="155974.SAMN04487818_105440"/>
<keyword evidence="4" id="KW-0067">ATP-binding</keyword>
<proteinExistence type="inferred from homology"/>
<feature type="domain" description="Thymidylate kinase-like" evidence="5">
    <location>
        <begin position="7"/>
        <end position="185"/>
    </location>
</feature>
<comment type="similarity">
    <text evidence="1">Belongs to the thymidylate kinase family.</text>
</comment>
<dbReference type="Gene3D" id="3.40.50.300">
    <property type="entry name" value="P-loop containing nucleotide triphosphate hydrolases"/>
    <property type="match status" value="1"/>
</dbReference>
<dbReference type="PANTHER" id="PTHR10344">
    <property type="entry name" value="THYMIDYLATE KINASE"/>
    <property type="match status" value="1"/>
</dbReference>
<reference evidence="7" key="1">
    <citation type="submission" date="2016-10" db="EMBL/GenBank/DDBJ databases">
        <authorList>
            <person name="Varghese N."/>
            <person name="Submissions S."/>
        </authorList>
    </citation>
    <scope>NUCLEOTIDE SEQUENCE [LARGE SCALE GENOMIC DNA]</scope>
    <source>
        <strain evidence="7">DSM 44260</strain>
    </source>
</reference>
<keyword evidence="7" id="KW-1185">Reference proteome</keyword>
<dbReference type="GO" id="GO:0005524">
    <property type="term" value="F:ATP binding"/>
    <property type="evidence" value="ECO:0007669"/>
    <property type="project" value="UniProtKB-KW"/>
</dbReference>
<dbReference type="GO" id="GO:0006227">
    <property type="term" value="P:dUDP biosynthetic process"/>
    <property type="evidence" value="ECO:0007669"/>
    <property type="project" value="TreeGrafter"/>
</dbReference>
<dbReference type="PANTHER" id="PTHR10344:SF4">
    <property type="entry name" value="UMP-CMP KINASE 2, MITOCHONDRIAL"/>
    <property type="match status" value="1"/>
</dbReference>
<gene>
    <name evidence="6" type="ORF">SAMN04487818_105440</name>
</gene>
<evidence type="ECO:0000313" key="7">
    <source>
        <dbReference type="Proteomes" id="UP000199051"/>
    </source>
</evidence>
<dbReference type="GO" id="GO:0006233">
    <property type="term" value="P:dTDP biosynthetic process"/>
    <property type="evidence" value="ECO:0007669"/>
    <property type="project" value="TreeGrafter"/>
</dbReference>
<keyword evidence="3" id="KW-0547">Nucleotide-binding</keyword>
<keyword evidence="6" id="KW-0808">Transferase</keyword>
<accession>A0A1H9SHS5</accession>
<evidence type="ECO:0000256" key="4">
    <source>
        <dbReference type="ARBA" id="ARBA00022840"/>
    </source>
</evidence>
<dbReference type="InterPro" id="IPR027417">
    <property type="entry name" value="P-loop_NTPase"/>
</dbReference>
<dbReference type="GO" id="GO:0005829">
    <property type="term" value="C:cytosol"/>
    <property type="evidence" value="ECO:0007669"/>
    <property type="project" value="TreeGrafter"/>
</dbReference>
<evidence type="ECO:0000256" key="2">
    <source>
        <dbReference type="ARBA" id="ARBA00017144"/>
    </source>
</evidence>
<evidence type="ECO:0000256" key="3">
    <source>
        <dbReference type="ARBA" id="ARBA00022741"/>
    </source>
</evidence>
<dbReference type="EMBL" id="FOGI01000005">
    <property type="protein sequence ID" value="SER83923.1"/>
    <property type="molecule type" value="Genomic_DNA"/>
</dbReference>
<dbReference type="Proteomes" id="UP000199051">
    <property type="component" value="Unassembled WGS sequence"/>
</dbReference>
<evidence type="ECO:0000259" key="5">
    <source>
        <dbReference type="Pfam" id="PF02223"/>
    </source>
</evidence>
<dbReference type="GO" id="GO:0006235">
    <property type="term" value="P:dTTP biosynthetic process"/>
    <property type="evidence" value="ECO:0007669"/>
    <property type="project" value="TreeGrafter"/>
</dbReference>
<name>A0A1H9SHS5_9PSEU</name>
<dbReference type="Pfam" id="PF02223">
    <property type="entry name" value="Thymidylate_kin"/>
    <property type="match status" value="1"/>
</dbReference>